<dbReference type="Gene3D" id="2.120.10.30">
    <property type="entry name" value="TolB, C-terminal domain"/>
    <property type="match status" value="2"/>
</dbReference>
<dbReference type="InterPro" id="IPR011659">
    <property type="entry name" value="WD40"/>
</dbReference>
<evidence type="ECO:0008006" key="4">
    <source>
        <dbReference type="Google" id="ProtNLM"/>
    </source>
</evidence>
<keyword evidence="3" id="KW-1185">Reference proteome</keyword>
<dbReference type="Pfam" id="PF12566">
    <property type="entry name" value="DUF3748"/>
    <property type="match status" value="1"/>
</dbReference>
<proteinExistence type="inferred from homology"/>
<dbReference type="Pfam" id="PF07676">
    <property type="entry name" value="PD40"/>
    <property type="match status" value="1"/>
</dbReference>
<dbReference type="eggNOG" id="COG0823">
    <property type="taxonomic scope" value="Bacteria"/>
</dbReference>
<evidence type="ECO:0000256" key="1">
    <source>
        <dbReference type="ARBA" id="ARBA00009820"/>
    </source>
</evidence>
<dbReference type="AlphaFoldDB" id="C6W1T6"/>
<evidence type="ECO:0000313" key="3">
    <source>
        <dbReference type="Proteomes" id="UP000002011"/>
    </source>
</evidence>
<dbReference type="EMBL" id="CP001619">
    <property type="protein sequence ID" value="ACT95511.1"/>
    <property type="molecule type" value="Genomic_DNA"/>
</dbReference>
<sequence length="460" mass="50717">MKLVSIPVLTFLTFLCMLRTQTSHCQKQITHDLTYHHDLDNNDNFSPDGKWLVYDTRTDDGGIAESARIERVNIETGEKQVLFDIPNNAIWGPGAGAVSYHPKENAVIFIHGLANCTKENPYQQWRRTGVAVIDSEPNVPIYIDARDVIPPYTQGALRGGTHRHEWSGDGQWIGFTYNDAVLKKLEDSTGQKRNLRTIGVSRNIGATINVNKNQESVAGEWFSAIIVRVVPNPVAGSDEISHAANDSWVGLYGYWNKEEGQPKIARGFLGTVRNKLGQDVPEVYIVDIPDDISMPGPLGPLEGTATDFPMPPKGTVQRRLTFTAETKYPGCAGIVRSSPDGSQLAFLAKDAKGVSQIFTISPLGGKPRQVTECTSDVTGNLRWHPDGKHVSYVYEGSIVLCEVGDGPFRERIQVLTEPSEFATSNLVWSPDGKVLAFNRLVKNDTGKAMQQVFILKLEGN</sequence>
<dbReference type="RefSeq" id="WP_015813754.1">
    <property type="nucleotide sequence ID" value="NC_013037.1"/>
</dbReference>
<dbReference type="SUPFAM" id="SSF69304">
    <property type="entry name" value="Tricorn protease N-terminal domain"/>
    <property type="match status" value="1"/>
</dbReference>
<dbReference type="Proteomes" id="UP000002011">
    <property type="component" value="Chromosome"/>
</dbReference>
<comment type="similarity">
    <text evidence="1">Belongs to the TolB family.</text>
</comment>
<evidence type="ECO:0000313" key="2">
    <source>
        <dbReference type="EMBL" id="ACT95511.1"/>
    </source>
</evidence>
<organism evidence="2 3">
    <name type="scientific">Dyadobacter fermentans (strain ATCC 700827 / DSM 18053 / CIP 107007 / KCTC 52180 / NS114)</name>
    <dbReference type="NCBI Taxonomy" id="471854"/>
    <lineage>
        <taxon>Bacteria</taxon>
        <taxon>Pseudomonadati</taxon>
        <taxon>Bacteroidota</taxon>
        <taxon>Cytophagia</taxon>
        <taxon>Cytophagales</taxon>
        <taxon>Spirosomataceae</taxon>
        <taxon>Dyadobacter</taxon>
    </lineage>
</organism>
<name>C6W1T6_DYAFD</name>
<dbReference type="PANTHER" id="PTHR36842:SF1">
    <property type="entry name" value="PROTEIN TOLB"/>
    <property type="match status" value="1"/>
</dbReference>
<protein>
    <recommendedName>
        <fullName evidence="4">WD40 domain protein beta Propeller</fullName>
    </recommendedName>
</protein>
<dbReference type="InterPro" id="IPR022223">
    <property type="entry name" value="DUF3748"/>
</dbReference>
<accession>C6W1T6</accession>
<dbReference type="KEGG" id="dfe:Dfer_4309"/>
<dbReference type="HOGENOM" id="CLU_054731_0_0_10"/>
<gene>
    <name evidence="2" type="ordered locus">Dfer_4309</name>
</gene>
<dbReference type="STRING" id="471854.Dfer_4309"/>
<dbReference type="InterPro" id="IPR011042">
    <property type="entry name" value="6-blade_b-propeller_TolB-like"/>
</dbReference>
<reference evidence="2 3" key="1">
    <citation type="journal article" date="2009" name="Stand. Genomic Sci.">
        <title>Complete genome sequence of Dyadobacter fermentans type strain (NS114).</title>
        <authorList>
            <person name="Lang E."/>
            <person name="Lapidus A."/>
            <person name="Chertkov O."/>
            <person name="Brettin T."/>
            <person name="Detter J.C."/>
            <person name="Han C."/>
            <person name="Copeland A."/>
            <person name="Glavina Del Rio T."/>
            <person name="Nolan M."/>
            <person name="Chen F."/>
            <person name="Lucas S."/>
            <person name="Tice H."/>
            <person name="Cheng J.F."/>
            <person name="Land M."/>
            <person name="Hauser L."/>
            <person name="Chang Y.J."/>
            <person name="Jeffries C.D."/>
            <person name="Kopitz M."/>
            <person name="Bruce D."/>
            <person name="Goodwin L."/>
            <person name="Pitluck S."/>
            <person name="Ovchinnikova G."/>
            <person name="Pati A."/>
            <person name="Ivanova N."/>
            <person name="Mavrommatis K."/>
            <person name="Chen A."/>
            <person name="Palaniappan K."/>
            <person name="Chain P."/>
            <person name="Bristow J."/>
            <person name="Eisen J.A."/>
            <person name="Markowitz V."/>
            <person name="Hugenholtz P."/>
            <person name="Goker M."/>
            <person name="Rohde M."/>
            <person name="Kyrpides N.C."/>
            <person name="Klenk H.P."/>
        </authorList>
    </citation>
    <scope>NUCLEOTIDE SEQUENCE [LARGE SCALE GENOMIC DNA]</scope>
    <source>
        <strain evidence="3">ATCC 700827 / DSM 18053 / CIP 107007 / KCTC 52180 / NS114</strain>
    </source>
</reference>
<dbReference type="PANTHER" id="PTHR36842">
    <property type="entry name" value="PROTEIN TOLB HOMOLOG"/>
    <property type="match status" value="1"/>
</dbReference>